<dbReference type="AlphaFoldDB" id="A0A7S4PQT5"/>
<dbReference type="InterPro" id="IPR000834">
    <property type="entry name" value="Peptidase_M14"/>
</dbReference>
<feature type="compositionally biased region" description="Basic and acidic residues" evidence="4">
    <location>
        <begin position="92"/>
        <end position="108"/>
    </location>
</feature>
<feature type="compositionally biased region" description="Acidic residues" evidence="4">
    <location>
        <begin position="175"/>
        <end position="199"/>
    </location>
</feature>
<gene>
    <name evidence="6" type="ORF">GTHE00462_LOCUS40790</name>
</gene>
<accession>A0A7S4PQT5</accession>
<evidence type="ECO:0000256" key="4">
    <source>
        <dbReference type="SAM" id="MobiDB-lite"/>
    </source>
</evidence>
<dbReference type="PROSITE" id="PS52035">
    <property type="entry name" value="PEPTIDASE_M14"/>
    <property type="match status" value="1"/>
</dbReference>
<dbReference type="GO" id="GO:0008270">
    <property type="term" value="F:zinc ion binding"/>
    <property type="evidence" value="ECO:0007669"/>
    <property type="project" value="InterPro"/>
</dbReference>
<dbReference type="Pfam" id="PF18027">
    <property type="entry name" value="Pepdidase_M14_N"/>
    <property type="match status" value="1"/>
</dbReference>
<sequence length="658" mass="72705">MSTSSLVRKVEKDALAPVGGGRKFSSFTRARDKEPAEPSWRSKQQGRSQVGEAKDKGKNKFDAVRGDGAGANLLGTMKGGRRLGGKLVRQRSTGDGKGKGGGGKRNESGRGSIGGAAILSLLEAGKQEGAGPRIVAAKSSPWRKLIVSTPVHGEWRAPAEYAAAGSSSSMWGAAGDDDDDDDGPPSTEGEGEMQEDELADVSDGELVYDDEMFVEESLVPRAEQRARSVFSSSNVSSSSAQSPCLRFESRFESGNLRKAYRVGDLEYRLYMRDDVCLSSQGSRVFNCTQWFYFRVLNGLSSKLYTLSLLNFIKPDSLYKDGMQPLLYSREEERRTGKGWHRVGESISYQANVRQFHKNGQVNNFFTLRFSLQLPYDDDECYLAMCYPYTYHDLQRHLLELQSDSLRSQRLRRCELCKTIAGNVLDLVMIGNDLQVKKPSLVITARVHPGESNASLIMHGLLDYLTGPSHHAHELRRAFSFFVVPMLNPDGVILGNYRCSLSGHDLNRQWIEPDAQLHPEISSVKRLCKELAMANRLVLFLDIHGHSCKKGFFLYCCEDSVSGLPWAMSRRSAFYSLGNTTYKIGKSKVNTGRAVVYNELGCIDSYTCEASFLGSEVGGAQSLHFNEASLRNVGAQIAESLSEYLLPGLIEPQTPGAWH</sequence>
<feature type="region of interest" description="Disordered" evidence="4">
    <location>
        <begin position="1"/>
        <end position="112"/>
    </location>
</feature>
<protein>
    <recommendedName>
        <fullName evidence="5">Peptidase M14 domain-containing protein</fullName>
    </recommendedName>
</protein>
<dbReference type="InterPro" id="IPR040626">
    <property type="entry name" value="Pepdidase_M14_N"/>
</dbReference>
<proteinExistence type="inferred from homology"/>
<evidence type="ECO:0000256" key="3">
    <source>
        <dbReference type="PROSITE-ProRule" id="PRU01379"/>
    </source>
</evidence>
<dbReference type="Gene3D" id="3.40.630.10">
    <property type="entry name" value="Zn peptidases"/>
    <property type="match status" value="1"/>
</dbReference>
<evidence type="ECO:0000256" key="2">
    <source>
        <dbReference type="ARBA" id="ARBA00005988"/>
    </source>
</evidence>
<feature type="domain" description="Peptidase M14" evidence="5">
    <location>
        <begin position="386"/>
        <end position="636"/>
    </location>
</feature>
<dbReference type="GO" id="GO:0006508">
    <property type="term" value="P:proteolysis"/>
    <property type="evidence" value="ECO:0007669"/>
    <property type="project" value="InterPro"/>
</dbReference>
<dbReference type="InterPro" id="IPR050821">
    <property type="entry name" value="Cytosolic_carboxypeptidase"/>
</dbReference>
<evidence type="ECO:0000313" key="6">
    <source>
        <dbReference type="EMBL" id="CAE2343016.1"/>
    </source>
</evidence>
<name>A0A7S4PQT5_GUITH</name>
<comment type="similarity">
    <text evidence="2 3">Belongs to the peptidase M14 family.</text>
</comment>
<dbReference type="Gene3D" id="2.60.40.3120">
    <property type="match status" value="1"/>
</dbReference>
<evidence type="ECO:0000259" key="5">
    <source>
        <dbReference type="PROSITE" id="PS52035"/>
    </source>
</evidence>
<reference evidence="6" key="1">
    <citation type="submission" date="2021-01" db="EMBL/GenBank/DDBJ databases">
        <authorList>
            <person name="Corre E."/>
            <person name="Pelletier E."/>
            <person name="Niang G."/>
            <person name="Scheremetjew M."/>
            <person name="Finn R."/>
            <person name="Kale V."/>
            <person name="Holt S."/>
            <person name="Cochrane G."/>
            <person name="Meng A."/>
            <person name="Brown T."/>
            <person name="Cohen L."/>
        </authorList>
    </citation>
    <scope>NUCLEOTIDE SEQUENCE</scope>
    <source>
        <strain evidence="6">CCMP 2712</strain>
    </source>
</reference>
<dbReference type="EMBL" id="HBKN01052254">
    <property type="protein sequence ID" value="CAE2343016.1"/>
    <property type="molecule type" value="Transcribed_RNA"/>
</dbReference>
<dbReference type="PANTHER" id="PTHR12756">
    <property type="entry name" value="CYTOSOLIC CARBOXYPEPTIDASE"/>
    <property type="match status" value="1"/>
</dbReference>
<dbReference type="Pfam" id="PF00246">
    <property type="entry name" value="Peptidase_M14"/>
    <property type="match status" value="1"/>
</dbReference>
<evidence type="ECO:0000256" key="1">
    <source>
        <dbReference type="ARBA" id="ARBA00001947"/>
    </source>
</evidence>
<dbReference type="GO" id="GO:0004181">
    <property type="term" value="F:metallocarboxypeptidase activity"/>
    <property type="evidence" value="ECO:0007669"/>
    <property type="project" value="InterPro"/>
</dbReference>
<dbReference type="SUPFAM" id="SSF53187">
    <property type="entry name" value="Zn-dependent exopeptidases"/>
    <property type="match status" value="1"/>
</dbReference>
<feature type="compositionally biased region" description="Basic and acidic residues" evidence="4">
    <location>
        <begin position="52"/>
        <end position="65"/>
    </location>
</feature>
<comment type="cofactor">
    <cofactor evidence="1">
        <name>Zn(2+)</name>
        <dbReference type="ChEBI" id="CHEBI:29105"/>
    </cofactor>
</comment>
<organism evidence="6">
    <name type="scientific">Guillardia theta</name>
    <name type="common">Cryptophyte</name>
    <name type="synonym">Cryptomonas phi</name>
    <dbReference type="NCBI Taxonomy" id="55529"/>
    <lineage>
        <taxon>Eukaryota</taxon>
        <taxon>Cryptophyceae</taxon>
        <taxon>Pyrenomonadales</taxon>
        <taxon>Geminigeraceae</taxon>
        <taxon>Guillardia</taxon>
    </lineage>
</organism>
<dbReference type="PANTHER" id="PTHR12756:SF45">
    <property type="entry name" value="CYTOSOLIC CARBOXYPEPTIDASE NNA1"/>
    <property type="match status" value="1"/>
</dbReference>
<feature type="region of interest" description="Disordered" evidence="4">
    <location>
        <begin position="166"/>
        <end position="199"/>
    </location>
</feature>
<feature type="active site" description="Proton donor/acceptor" evidence="3">
    <location>
        <position position="608"/>
    </location>
</feature>